<feature type="region of interest" description="Disordered" evidence="1">
    <location>
        <begin position="85"/>
        <end position="106"/>
    </location>
</feature>
<organism evidence="2">
    <name type="scientific">Pectinophora gossypiella</name>
    <name type="common">Cotton pink bollworm</name>
    <name type="synonym">Depressaria gossypiella</name>
    <dbReference type="NCBI Taxonomy" id="13191"/>
    <lineage>
        <taxon>Eukaryota</taxon>
        <taxon>Metazoa</taxon>
        <taxon>Ecdysozoa</taxon>
        <taxon>Arthropoda</taxon>
        <taxon>Hexapoda</taxon>
        <taxon>Insecta</taxon>
        <taxon>Pterygota</taxon>
        <taxon>Neoptera</taxon>
        <taxon>Endopterygota</taxon>
        <taxon>Lepidoptera</taxon>
        <taxon>Glossata</taxon>
        <taxon>Ditrysia</taxon>
        <taxon>Gelechioidea</taxon>
        <taxon>Gelechiidae</taxon>
        <taxon>Apatetrinae</taxon>
        <taxon>Pectinophora</taxon>
    </lineage>
</organism>
<sequence>TMGVQKFAVALPMGGVVPLVPPLLAALPPQPPPLRLIAPPPLPHQAQPGRKCEKDNGKNCILSCEKRKADDTDINKDLKKFIWETNSCHTTTTRHSNSNKGQRPVE</sequence>
<name>A0A1E1WAF0_PECGO</name>
<evidence type="ECO:0000256" key="1">
    <source>
        <dbReference type="SAM" id="MobiDB-lite"/>
    </source>
</evidence>
<dbReference type="AlphaFoldDB" id="A0A1E1WAF0"/>
<gene>
    <name evidence="2" type="ORF">g.878</name>
</gene>
<proteinExistence type="predicted"/>
<evidence type="ECO:0000313" key="2">
    <source>
        <dbReference type="EMBL" id="JAT83980.1"/>
    </source>
</evidence>
<feature type="non-terminal residue" evidence="2">
    <location>
        <position position="1"/>
    </location>
</feature>
<dbReference type="EMBL" id="GDQN01007074">
    <property type="protein sequence ID" value="JAT83980.1"/>
    <property type="molecule type" value="Transcribed_RNA"/>
</dbReference>
<protein>
    <submittedName>
        <fullName evidence="2">Uncharacterized protein</fullName>
    </submittedName>
</protein>
<reference evidence="2" key="1">
    <citation type="submission" date="2015-09" db="EMBL/GenBank/DDBJ databases">
        <title>De novo assembly of Pectinophora gossypiella (Pink Bollworm) gut transcriptome.</title>
        <authorList>
            <person name="Tassone E.E."/>
        </authorList>
    </citation>
    <scope>NUCLEOTIDE SEQUENCE</scope>
</reference>
<accession>A0A1E1WAF0</accession>
<feature type="non-terminal residue" evidence="2">
    <location>
        <position position="106"/>
    </location>
</feature>